<dbReference type="Pfam" id="PF18816">
    <property type="entry name" value="Importin_rep_5"/>
    <property type="match status" value="1"/>
</dbReference>
<dbReference type="OrthoDB" id="543373at2759"/>
<dbReference type="KEGG" id="soy:115877527"/>
<dbReference type="InterPro" id="IPR041389">
    <property type="entry name" value="Importin_rep_6"/>
</dbReference>
<feature type="domain" description="Importin subunit beta-1/Transportin-1-like TPR repeats" evidence="8">
    <location>
        <begin position="509"/>
        <end position="643"/>
    </location>
</feature>
<protein>
    <submittedName>
        <fullName evidence="11">Importin-5</fullName>
    </submittedName>
</protein>
<dbReference type="Proteomes" id="UP000504635">
    <property type="component" value="Unplaced"/>
</dbReference>
<dbReference type="InterPro" id="IPR057672">
    <property type="entry name" value="TPR_IPO4/5"/>
</dbReference>
<dbReference type="InterPro" id="IPR041653">
    <property type="entry name" value="Importin_rep_4"/>
</dbReference>
<dbReference type="InterPro" id="IPR058584">
    <property type="entry name" value="IMB1_TNPO1-like_TPR"/>
</dbReference>
<dbReference type="Pfam" id="PF18829">
    <property type="entry name" value="Importin_rep_6"/>
    <property type="match status" value="1"/>
</dbReference>
<evidence type="ECO:0000256" key="6">
    <source>
        <dbReference type="ARBA" id="ARBA00022927"/>
    </source>
</evidence>
<organism evidence="10 11">
    <name type="scientific">Sitophilus oryzae</name>
    <name type="common">Rice weevil</name>
    <name type="synonym">Curculio oryzae</name>
    <dbReference type="NCBI Taxonomy" id="7048"/>
    <lineage>
        <taxon>Eukaryota</taxon>
        <taxon>Metazoa</taxon>
        <taxon>Ecdysozoa</taxon>
        <taxon>Arthropoda</taxon>
        <taxon>Hexapoda</taxon>
        <taxon>Insecta</taxon>
        <taxon>Pterygota</taxon>
        <taxon>Neoptera</taxon>
        <taxon>Endopterygota</taxon>
        <taxon>Coleoptera</taxon>
        <taxon>Polyphaga</taxon>
        <taxon>Cucujiformia</taxon>
        <taxon>Curculionidae</taxon>
        <taxon>Dryophthorinae</taxon>
        <taxon>Sitophilus</taxon>
    </lineage>
</organism>
<feature type="domain" description="IPO4/5-like TPR repeats" evidence="9">
    <location>
        <begin position="98"/>
        <end position="259"/>
    </location>
</feature>
<dbReference type="FunCoup" id="A0A6J2XED4">
    <property type="interactions" value="2508"/>
</dbReference>
<gene>
    <name evidence="11" type="primary">LOC115877527</name>
</gene>
<evidence type="ECO:0000259" key="8">
    <source>
        <dbReference type="Pfam" id="PF25574"/>
    </source>
</evidence>
<evidence type="ECO:0000259" key="9">
    <source>
        <dbReference type="Pfam" id="PF25780"/>
    </source>
</evidence>
<dbReference type="GO" id="GO:0006606">
    <property type="term" value="P:protein import into nucleus"/>
    <property type="evidence" value="ECO:0007669"/>
    <property type="project" value="InterPro"/>
</dbReference>
<dbReference type="InParanoid" id="A0A6J2XED4"/>
<keyword evidence="3" id="KW-0813">Transport</keyword>
<evidence type="ECO:0000256" key="3">
    <source>
        <dbReference type="ARBA" id="ARBA00022448"/>
    </source>
</evidence>
<evidence type="ECO:0000313" key="11">
    <source>
        <dbReference type="RefSeq" id="XP_030749612.1"/>
    </source>
</evidence>
<keyword evidence="5" id="KW-0677">Repeat</keyword>
<dbReference type="Pfam" id="PF13646">
    <property type="entry name" value="HEAT_2"/>
    <property type="match status" value="1"/>
</dbReference>
<dbReference type="GeneID" id="115877527"/>
<dbReference type="RefSeq" id="XP_030749612.1">
    <property type="nucleotide sequence ID" value="XM_030893752.1"/>
</dbReference>
<keyword evidence="4" id="KW-0963">Cytoplasm</keyword>
<evidence type="ECO:0000256" key="5">
    <source>
        <dbReference type="ARBA" id="ARBA00022737"/>
    </source>
</evidence>
<evidence type="ECO:0000256" key="7">
    <source>
        <dbReference type="ARBA" id="ARBA00023242"/>
    </source>
</evidence>
<keyword evidence="10" id="KW-1185">Reference proteome</keyword>
<dbReference type="Pfam" id="PF18808">
    <property type="entry name" value="Importin_rep_4"/>
    <property type="match status" value="1"/>
</dbReference>
<sequence>MAADQEQFYQILTTLLSTDNNIRTQAEEAYSNLPIESKVSYLLGAIHNATLAEDARQISAVLLRRVFSNEFMDFYPKLPPESQVQLKEQVLLAVQQAQTDQLRHKVCEVVAEVARNLIDDDGNNQWPEFLQFLFHCANDTNPVLKEAALAMFTSVPGVFGNQQNNYLDLIKQMLIQSLQATEGYEVRVQAVRAVGAFILINDKETQILKHFADLLGPMLMVIAESIQHQDDDTLLKVLIDLAENTPKYLRPQLLNIYEMCMKVFSDTGSLDSWRALALEVMVTLAETVPAMVRKNARKYMEDLVPLILQFMADLEEEENWAASDELLDEDNDCNNVVAEAALDRLACGLGGKVILPLVTVNIPRMLGNPDWKQRHAALMAISAIGEGCHKHMESMLQQIMDGVPGVMEGVLRYLQDPHPRVRYAACNAIGQMSTDFAPLFEKKFHDRVVPGLLMLLDDNANPRVQAHAGAALVNFAEDCPKYILSQYLEPLMAKLEGILTIKVKELIEKGTKLVLEQVVTTIASVADTAENEFITYYDRLMPCLKYIIENANKEEYKLLRGKAIECVTLIGIAVGPEKFSADATQVMDMLLKTYGNGFELPDDDPQTSYLISAWSRICKVLGKNFEPYLPLVMGPVMRTAAMKPDVALLDSDEMAGMEGQEDDWQFVSLGEQKNFGIRTAGLEDKAAACMMLVCYARELKDGFAPYVEETVTLMVPMLKFYFHDGVRNAASESLPWLLECAICKGPALVNEMWRYICPELLRAIDTEPESEVLLIMLDSLARCIQKLGSSYLNQEYMTEILRIIDKLMTEHFDRANDRHKKHLDEDYDEEVQEQLEDEESDDIYVLTKIADVVHSLFEVYRENFIPFFDQIMNHFVNLLAPNRSWADRQWGICVFDDVIEFTGPACSKYQACFLEPLAVYVRDKSCDVRQAAAYGWGVLAQFGGDQFAGELAKIVPSLVEVISDPEAKDSKNINATENAISAVTKIMKYNSSQINLNELIPIWFSWLPVLEDSDEAVHVYGYMCDLIEQNNQAVIGPNNAFIPKIIHIIAEAFHRDAIEPSSPEGSRMLNIVRQVQSNETFFQSVVETLSPDLRQALHVALHTPSS</sequence>
<dbReference type="SUPFAM" id="SSF48371">
    <property type="entry name" value="ARM repeat"/>
    <property type="match status" value="2"/>
</dbReference>
<reference evidence="11" key="1">
    <citation type="submission" date="2025-08" db="UniProtKB">
        <authorList>
            <consortium name="RefSeq"/>
        </authorList>
    </citation>
    <scope>IDENTIFICATION</scope>
    <source>
        <tissue evidence="11">Gonads</tissue>
    </source>
</reference>
<evidence type="ECO:0000256" key="4">
    <source>
        <dbReference type="ARBA" id="ARBA00022490"/>
    </source>
</evidence>
<keyword evidence="7" id="KW-0539">Nucleus</keyword>
<evidence type="ECO:0000256" key="2">
    <source>
        <dbReference type="ARBA" id="ARBA00004496"/>
    </source>
</evidence>
<dbReference type="InterPro" id="IPR016024">
    <property type="entry name" value="ARM-type_fold"/>
</dbReference>
<dbReference type="Pfam" id="PF25574">
    <property type="entry name" value="TPR_IMB1"/>
    <property type="match status" value="1"/>
</dbReference>
<dbReference type="GO" id="GO:0005737">
    <property type="term" value="C:cytoplasm"/>
    <property type="evidence" value="ECO:0007669"/>
    <property type="project" value="UniProtKB-SubCell"/>
</dbReference>
<dbReference type="InterPro" id="IPR011989">
    <property type="entry name" value="ARM-like"/>
</dbReference>
<accession>A0A6J2XED4</accession>
<dbReference type="CTD" id="40581"/>
<dbReference type="InterPro" id="IPR040122">
    <property type="entry name" value="Importin_beta"/>
</dbReference>
<dbReference type="AlphaFoldDB" id="A0A6J2XED4"/>
<proteinExistence type="predicted"/>
<evidence type="ECO:0000313" key="10">
    <source>
        <dbReference type="Proteomes" id="UP000504635"/>
    </source>
</evidence>
<dbReference type="Pfam" id="PF25780">
    <property type="entry name" value="TPR_IPO5"/>
    <property type="match status" value="1"/>
</dbReference>
<evidence type="ECO:0000256" key="1">
    <source>
        <dbReference type="ARBA" id="ARBA00004123"/>
    </source>
</evidence>
<dbReference type="InterPro" id="IPR040928">
    <property type="entry name" value="Importin_rep_5"/>
</dbReference>
<keyword evidence="6" id="KW-0653">Protein transport</keyword>
<name>A0A6J2XED4_SITOR</name>
<dbReference type="Gene3D" id="1.25.10.10">
    <property type="entry name" value="Leucine-rich Repeat Variant"/>
    <property type="match status" value="1"/>
</dbReference>
<comment type="subcellular location">
    <subcellularLocation>
        <location evidence="2">Cytoplasm</location>
    </subcellularLocation>
    <subcellularLocation>
        <location evidence="1">Nucleus</location>
    </subcellularLocation>
</comment>
<dbReference type="PANTHER" id="PTHR10527">
    <property type="entry name" value="IMPORTIN BETA"/>
    <property type="match status" value="1"/>
</dbReference>
<dbReference type="GO" id="GO:0005634">
    <property type="term" value="C:nucleus"/>
    <property type="evidence" value="ECO:0007669"/>
    <property type="project" value="UniProtKB-SubCell"/>
</dbReference>